<dbReference type="FunFam" id="1.10.10.60:FF:000010">
    <property type="entry name" value="Transcriptional activator Myb isoform A"/>
    <property type="match status" value="1"/>
</dbReference>
<dbReference type="PROSITE" id="PS50090">
    <property type="entry name" value="MYB_LIKE"/>
    <property type="match status" value="2"/>
</dbReference>
<dbReference type="EMBL" id="CM018032">
    <property type="protein sequence ID" value="KAA8548122.1"/>
    <property type="molecule type" value="Genomic_DNA"/>
</dbReference>
<evidence type="ECO:0000313" key="7">
    <source>
        <dbReference type="EMBL" id="KAA8548122.1"/>
    </source>
</evidence>
<dbReference type="PANTHER" id="PTHR45614">
    <property type="entry name" value="MYB PROTEIN-RELATED"/>
    <property type="match status" value="1"/>
</dbReference>
<comment type="subcellular location">
    <subcellularLocation>
        <location evidence="1">Nucleus</location>
    </subcellularLocation>
</comment>
<dbReference type="InterPro" id="IPR050560">
    <property type="entry name" value="MYB_TF"/>
</dbReference>
<sequence>MAFASAGGNGFMHGSDHWRGFLNSHPRISLQAVEKDLIYHPFNLQQFGMVNANQSDHEVSCVTAEDEFYKKAPDLMRKIKKKNKGNKDSSVVKGRQWTPEEDRMLVELVKQHGGRKWCHIAQMLNGRVGKQCRERWHNHLRPNIKKDTFTEEEDKILIEAHIELGNRWAEIARRLPGRTENSIKNHWNATKRKQFSKRQNRNAKHNSLLQNYIKSVTSRTSAIIDHHQKNPFSEYNMHMVDPQLQLERSYEYGDQSMDFSFDTQMFSEGYRFGSVFDDMLRGSVVDRESNLELGMQLKLGNDQKLFDVKREIMDWEEMVPLGIF</sequence>
<feature type="domain" description="HTH myb-type" evidence="6">
    <location>
        <begin position="145"/>
        <end position="195"/>
    </location>
</feature>
<keyword evidence="4" id="KW-0539">Nucleus</keyword>
<keyword evidence="8" id="KW-1185">Reference proteome</keyword>
<feature type="domain" description="Myb-like" evidence="5">
    <location>
        <begin position="141"/>
        <end position="191"/>
    </location>
</feature>
<evidence type="ECO:0000259" key="5">
    <source>
        <dbReference type="PROSITE" id="PS50090"/>
    </source>
</evidence>
<evidence type="ECO:0000256" key="3">
    <source>
        <dbReference type="ARBA" id="ARBA00023125"/>
    </source>
</evidence>
<evidence type="ECO:0000313" key="8">
    <source>
        <dbReference type="Proteomes" id="UP000325577"/>
    </source>
</evidence>
<proteinExistence type="predicted"/>
<dbReference type="GO" id="GO:0005634">
    <property type="term" value="C:nucleus"/>
    <property type="evidence" value="ECO:0007669"/>
    <property type="project" value="UniProtKB-SubCell"/>
</dbReference>
<name>A0A5J5C2K9_9ASTE</name>
<feature type="domain" description="HTH myb-type" evidence="6">
    <location>
        <begin position="89"/>
        <end position="144"/>
    </location>
</feature>
<reference evidence="7 8" key="1">
    <citation type="submission" date="2019-09" db="EMBL/GenBank/DDBJ databases">
        <title>A chromosome-level genome assembly of the Chinese tupelo Nyssa sinensis.</title>
        <authorList>
            <person name="Yang X."/>
            <person name="Kang M."/>
            <person name="Yang Y."/>
            <person name="Xiong H."/>
            <person name="Wang M."/>
            <person name="Zhang Z."/>
            <person name="Wang Z."/>
            <person name="Wu H."/>
            <person name="Ma T."/>
            <person name="Liu J."/>
            <person name="Xi Z."/>
        </authorList>
    </citation>
    <scope>NUCLEOTIDE SEQUENCE [LARGE SCALE GENOMIC DNA]</scope>
    <source>
        <strain evidence="7">J267</strain>
        <tissue evidence="7">Leaf</tissue>
    </source>
</reference>
<evidence type="ECO:0000256" key="2">
    <source>
        <dbReference type="ARBA" id="ARBA00022737"/>
    </source>
</evidence>
<accession>A0A5J5C2K9</accession>
<keyword evidence="3" id="KW-0238">DNA-binding</keyword>
<dbReference type="InterPro" id="IPR017930">
    <property type="entry name" value="Myb_dom"/>
</dbReference>
<dbReference type="CDD" id="cd00167">
    <property type="entry name" value="SANT"/>
    <property type="match status" value="2"/>
</dbReference>
<protein>
    <submittedName>
        <fullName evidence="7">Uncharacterized protein</fullName>
    </submittedName>
</protein>
<organism evidence="7 8">
    <name type="scientific">Nyssa sinensis</name>
    <dbReference type="NCBI Taxonomy" id="561372"/>
    <lineage>
        <taxon>Eukaryota</taxon>
        <taxon>Viridiplantae</taxon>
        <taxon>Streptophyta</taxon>
        <taxon>Embryophyta</taxon>
        <taxon>Tracheophyta</taxon>
        <taxon>Spermatophyta</taxon>
        <taxon>Magnoliopsida</taxon>
        <taxon>eudicotyledons</taxon>
        <taxon>Gunneridae</taxon>
        <taxon>Pentapetalae</taxon>
        <taxon>asterids</taxon>
        <taxon>Cornales</taxon>
        <taxon>Nyssaceae</taxon>
        <taxon>Nyssa</taxon>
    </lineage>
</organism>
<dbReference type="SMART" id="SM00717">
    <property type="entry name" value="SANT"/>
    <property type="match status" value="2"/>
</dbReference>
<dbReference type="Pfam" id="PF13921">
    <property type="entry name" value="Myb_DNA-bind_6"/>
    <property type="match status" value="1"/>
</dbReference>
<evidence type="ECO:0000259" key="6">
    <source>
        <dbReference type="PROSITE" id="PS51294"/>
    </source>
</evidence>
<dbReference type="PANTHER" id="PTHR45614:SF285">
    <property type="entry name" value="TRANSCRIPTION FACTOR MYB98"/>
    <property type="match status" value="1"/>
</dbReference>
<dbReference type="OrthoDB" id="2143914at2759"/>
<dbReference type="Proteomes" id="UP000325577">
    <property type="component" value="Linkage Group LG1"/>
</dbReference>
<evidence type="ECO:0000256" key="4">
    <source>
        <dbReference type="ARBA" id="ARBA00023242"/>
    </source>
</evidence>
<dbReference type="AlphaFoldDB" id="A0A5J5C2K9"/>
<feature type="domain" description="Myb-like" evidence="5">
    <location>
        <begin position="89"/>
        <end position="140"/>
    </location>
</feature>
<dbReference type="Gene3D" id="1.10.10.60">
    <property type="entry name" value="Homeodomain-like"/>
    <property type="match status" value="2"/>
</dbReference>
<dbReference type="InterPro" id="IPR009057">
    <property type="entry name" value="Homeodomain-like_sf"/>
</dbReference>
<dbReference type="InterPro" id="IPR001005">
    <property type="entry name" value="SANT/Myb"/>
</dbReference>
<gene>
    <name evidence="7" type="ORF">F0562_004617</name>
</gene>
<dbReference type="PROSITE" id="PS51294">
    <property type="entry name" value="HTH_MYB"/>
    <property type="match status" value="2"/>
</dbReference>
<keyword evidence="2" id="KW-0677">Repeat</keyword>
<dbReference type="SUPFAM" id="SSF46689">
    <property type="entry name" value="Homeodomain-like"/>
    <property type="match status" value="1"/>
</dbReference>
<dbReference type="GO" id="GO:0000978">
    <property type="term" value="F:RNA polymerase II cis-regulatory region sequence-specific DNA binding"/>
    <property type="evidence" value="ECO:0007669"/>
    <property type="project" value="TreeGrafter"/>
</dbReference>
<evidence type="ECO:0000256" key="1">
    <source>
        <dbReference type="ARBA" id="ARBA00004123"/>
    </source>
</evidence>
<dbReference type="GO" id="GO:0000981">
    <property type="term" value="F:DNA-binding transcription factor activity, RNA polymerase II-specific"/>
    <property type="evidence" value="ECO:0007669"/>
    <property type="project" value="TreeGrafter"/>
</dbReference>